<evidence type="ECO:0000313" key="2">
    <source>
        <dbReference type="Proteomes" id="UP000215335"/>
    </source>
</evidence>
<evidence type="ECO:0000313" key="1">
    <source>
        <dbReference type="EMBL" id="OXU30163.1"/>
    </source>
</evidence>
<evidence type="ECO:0008006" key="3">
    <source>
        <dbReference type="Google" id="ProtNLM"/>
    </source>
</evidence>
<gene>
    <name evidence="1" type="ORF">TSAR_012718</name>
</gene>
<name>A0A232FHW1_9HYME</name>
<sequence>MPRRLLVKSVLIAKATTLSGTVKRVEHAVAARLCLNCLSHDTASCTSKNRCFVCNERHHKKLHQEAKIFVHIFSLVLKRPAAVLPRKEVPMKEWPHLKGLQLADPNFGIPGRIDCILNAEIHAVVIASGVAQNSVLGWLLTGGTGTDPGKSREEARMHHIGVDQALSKALTRFWEEEEVATTV</sequence>
<organism evidence="1 2">
    <name type="scientific">Trichomalopsis sarcophagae</name>
    <dbReference type="NCBI Taxonomy" id="543379"/>
    <lineage>
        <taxon>Eukaryota</taxon>
        <taxon>Metazoa</taxon>
        <taxon>Ecdysozoa</taxon>
        <taxon>Arthropoda</taxon>
        <taxon>Hexapoda</taxon>
        <taxon>Insecta</taxon>
        <taxon>Pterygota</taxon>
        <taxon>Neoptera</taxon>
        <taxon>Endopterygota</taxon>
        <taxon>Hymenoptera</taxon>
        <taxon>Apocrita</taxon>
        <taxon>Proctotrupomorpha</taxon>
        <taxon>Chalcidoidea</taxon>
        <taxon>Pteromalidae</taxon>
        <taxon>Pteromalinae</taxon>
        <taxon>Trichomalopsis</taxon>
    </lineage>
</organism>
<protein>
    <recommendedName>
        <fullName evidence="3">Peptidase aspartic putative domain-containing protein</fullName>
    </recommendedName>
</protein>
<dbReference type="Proteomes" id="UP000215335">
    <property type="component" value="Unassembled WGS sequence"/>
</dbReference>
<keyword evidence="2" id="KW-1185">Reference proteome</keyword>
<accession>A0A232FHW1</accession>
<dbReference type="OrthoDB" id="5920040at2759"/>
<proteinExistence type="predicted"/>
<reference evidence="1 2" key="1">
    <citation type="journal article" date="2017" name="Curr. Biol.">
        <title>The Evolution of Venom by Co-option of Single-Copy Genes.</title>
        <authorList>
            <person name="Martinson E.O."/>
            <person name="Mrinalini"/>
            <person name="Kelkar Y.D."/>
            <person name="Chang C.H."/>
            <person name="Werren J.H."/>
        </authorList>
    </citation>
    <scope>NUCLEOTIDE SEQUENCE [LARGE SCALE GENOMIC DNA]</scope>
    <source>
        <strain evidence="1 2">Alberta</strain>
        <tissue evidence="1">Whole body</tissue>
    </source>
</reference>
<comment type="caution">
    <text evidence="1">The sequence shown here is derived from an EMBL/GenBank/DDBJ whole genome shotgun (WGS) entry which is preliminary data.</text>
</comment>
<dbReference type="EMBL" id="NNAY01000188">
    <property type="protein sequence ID" value="OXU30163.1"/>
    <property type="molecule type" value="Genomic_DNA"/>
</dbReference>
<dbReference type="STRING" id="543379.A0A232FHW1"/>
<dbReference type="AlphaFoldDB" id="A0A232FHW1"/>